<comment type="caution">
    <text evidence="3">The sequence shown here is derived from an EMBL/GenBank/DDBJ whole genome shotgun (WGS) entry which is preliminary data.</text>
</comment>
<accession>A0A0B4EX89</accession>
<gene>
    <name evidence="3" type="ORF">MAN_07904</name>
</gene>
<evidence type="ECO:0000256" key="2">
    <source>
        <dbReference type="SAM" id="SignalP"/>
    </source>
</evidence>
<feature type="transmembrane region" description="Helical" evidence="1">
    <location>
        <begin position="147"/>
        <end position="173"/>
    </location>
</feature>
<keyword evidence="1" id="KW-0812">Transmembrane</keyword>
<reference evidence="3 4" key="1">
    <citation type="journal article" date="2014" name="Proc. Natl. Acad. Sci. U.S.A.">
        <title>Trajectory and genomic determinants of fungal-pathogen speciation and host adaptation.</title>
        <authorList>
            <person name="Hu X."/>
            <person name="Xiao G."/>
            <person name="Zheng P."/>
            <person name="Shang Y."/>
            <person name="Su Y."/>
            <person name="Zhang X."/>
            <person name="Liu X."/>
            <person name="Zhan S."/>
            <person name="St Leger R.J."/>
            <person name="Wang C."/>
        </authorList>
    </citation>
    <scope>NUCLEOTIDE SEQUENCE [LARGE SCALE GENOMIC DNA]</scope>
    <source>
        <strain evidence="3 4">ARSEF 549</strain>
    </source>
</reference>
<organism evidence="3 4">
    <name type="scientific">Metarhizium anisopliae (strain ARSEF 549)</name>
    <dbReference type="NCBI Taxonomy" id="3151832"/>
    <lineage>
        <taxon>Eukaryota</taxon>
        <taxon>Fungi</taxon>
        <taxon>Dikarya</taxon>
        <taxon>Ascomycota</taxon>
        <taxon>Pezizomycotina</taxon>
        <taxon>Sordariomycetes</taxon>
        <taxon>Hypocreomycetidae</taxon>
        <taxon>Hypocreales</taxon>
        <taxon>Clavicipitaceae</taxon>
        <taxon>Metarhizium</taxon>
    </lineage>
</organism>
<protein>
    <submittedName>
        <fullName evidence="3">Uncharacterized protein</fullName>
    </submittedName>
</protein>
<sequence>MPSKLILTALVAITSAQVIINGKTMGGGSSSGVTCPGVLDATANSQGSNTYCCVGGTLNLSNCPGWPVCTGPTSFDPKSTTLSCAATVPLTASDYNARVSSASDSYYNGIASPTKPAQTSASPTGRGGGVNFSGNVTVSGADMMRPAWIPVIGGVVALVAVGYQVTGLCFTISQFADSMSLHM</sequence>
<keyword evidence="1" id="KW-0472">Membrane</keyword>
<dbReference type="VEuPathDB" id="FungiDB:MAN_07904"/>
<dbReference type="HOGENOM" id="CLU_1627474_0_0_1"/>
<keyword evidence="4" id="KW-1185">Reference proteome</keyword>
<dbReference type="AlphaFoldDB" id="A0A0B4EX89"/>
<feature type="signal peptide" evidence="2">
    <location>
        <begin position="1"/>
        <end position="16"/>
    </location>
</feature>
<evidence type="ECO:0000313" key="3">
    <source>
        <dbReference type="EMBL" id="KID62688.1"/>
    </source>
</evidence>
<name>A0A0B4EX89_METAF</name>
<dbReference type="EMBL" id="AZNF01000011">
    <property type="protein sequence ID" value="KID62688.1"/>
    <property type="molecule type" value="Genomic_DNA"/>
</dbReference>
<proteinExistence type="predicted"/>
<keyword evidence="2" id="KW-0732">Signal</keyword>
<feature type="non-terminal residue" evidence="3">
    <location>
        <position position="1"/>
    </location>
</feature>
<feature type="chain" id="PRO_5002102049" evidence="2">
    <location>
        <begin position="17"/>
        <end position="183"/>
    </location>
</feature>
<dbReference type="Proteomes" id="UP000031186">
    <property type="component" value="Unassembled WGS sequence"/>
</dbReference>
<keyword evidence="1" id="KW-1133">Transmembrane helix</keyword>
<evidence type="ECO:0000313" key="4">
    <source>
        <dbReference type="Proteomes" id="UP000031186"/>
    </source>
</evidence>
<evidence type="ECO:0000256" key="1">
    <source>
        <dbReference type="SAM" id="Phobius"/>
    </source>
</evidence>